<evidence type="ECO:0000313" key="3">
    <source>
        <dbReference type="Proteomes" id="UP000319783"/>
    </source>
</evidence>
<proteinExistence type="predicted"/>
<evidence type="ECO:0000313" key="2">
    <source>
        <dbReference type="EMBL" id="TLD42306.1"/>
    </source>
</evidence>
<dbReference type="EMBL" id="SULG01000022">
    <property type="protein sequence ID" value="TLD42306.1"/>
    <property type="molecule type" value="Genomic_DNA"/>
</dbReference>
<gene>
    <name evidence="2" type="ORF">JETT_1338</name>
    <name evidence="1" type="ORF">JETT_3060</name>
</gene>
<dbReference type="EMBL" id="SULG01000087">
    <property type="protein sequence ID" value="TLD40662.1"/>
    <property type="molecule type" value="Genomic_DNA"/>
</dbReference>
<reference evidence="2 3" key="1">
    <citation type="submission" date="2019-04" db="EMBL/GenBank/DDBJ databases">
        <title>Genome of a novel bacterium Candidatus Jettenia ecosi reconstructed from metagenome of an anammox bioreactor.</title>
        <authorList>
            <person name="Mardanov A.V."/>
            <person name="Beletsky A.V."/>
            <person name="Ravin N.V."/>
            <person name="Botchkova E.A."/>
            <person name="Litti Y.V."/>
            <person name="Nozhevnikova A.N."/>
        </authorList>
    </citation>
    <scope>NUCLEOTIDE SEQUENCE [LARGE SCALE GENOMIC DNA]</scope>
    <source>
        <strain evidence="2">J2</strain>
    </source>
</reference>
<name>A0A533QC41_9BACT</name>
<accession>A0A533QC41</accession>
<evidence type="ECO:0000313" key="1">
    <source>
        <dbReference type="EMBL" id="TLD40662.1"/>
    </source>
</evidence>
<sequence length="49" mass="5617">MIRVYGVFSFSISKRCYDYSKSRKKSFNPEGVTEQTSVSVSSLRDLIYG</sequence>
<dbReference type="Proteomes" id="UP000319783">
    <property type="component" value="Unassembled WGS sequence"/>
</dbReference>
<dbReference type="AlphaFoldDB" id="A0A533QC41"/>
<protein>
    <submittedName>
        <fullName evidence="2">Uncharacterized protein</fullName>
    </submittedName>
</protein>
<organism evidence="2 3">
    <name type="scientific">Candidatus Jettenia ecosi</name>
    <dbReference type="NCBI Taxonomy" id="2494326"/>
    <lineage>
        <taxon>Bacteria</taxon>
        <taxon>Pseudomonadati</taxon>
        <taxon>Planctomycetota</taxon>
        <taxon>Candidatus Brocadiia</taxon>
        <taxon>Candidatus Brocadiales</taxon>
        <taxon>Candidatus Brocadiaceae</taxon>
        <taxon>Candidatus Jettenia</taxon>
    </lineage>
</organism>
<comment type="caution">
    <text evidence="2">The sequence shown here is derived from an EMBL/GenBank/DDBJ whole genome shotgun (WGS) entry which is preliminary data.</text>
</comment>